<dbReference type="OrthoDB" id="2679622at2"/>
<keyword evidence="2" id="KW-1185">Reference proteome</keyword>
<evidence type="ECO:0008006" key="3">
    <source>
        <dbReference type="Google" id="ProtNLM"/>
    </source>
</evidence>
<evidence type="ECO:0000313" key="1">
    <source>
        <dbReference type="EMBL" id="KEK20588.1"/>
    </source>
</evidence>
<dbReference type="AlphaFoldDB" id="A0A073KE59"/>
<proteinExistence type="predicted"/>
<reference evidence="1 2" key="1">
    <citation type="submission" date="2014-06" db="EMBL/GenBank/DDBJ databases">
        <title>Draft genome sequence of Bacillus manliponensis JCM 15802 (MCCC 1A00708).</title>
        <authorList>
            <person name="Lai Q."/>
            <person name="Liu Y."/>
            <person name="Shao Z."/>
        </authorList>
    </citation>
    <scope>NUCLEOTIDE SEQUENCE [LARGE SCALE GENOMIC DNA]</scope>
    <source>
        <strain evidence="1 2">JCM 15802</strain>
    </source>
</reference>
<accession>A0A073KE59</accession>
<dbReference type="RefSeq" id="WP_034636789.1">
    <property type="nucleotide sequence ID" value="NZ_CBCSJC010000004.1"/>
</dbReference>
<name>A0A073KE59_9BACI</name>
<dbReference type="EMBL" id="JOTN01000003">
    <property type="protein sequence ID" value="KEK20588.1"/>
    <property type="molecule type" value="Genomic_DNA"/>
</dbReference>
<protein>
    <recommendedName>
        <fullName evidence="3">DUF2533 domain-containing protein</fullName>
    </recommendedName>
</protein>
<comment type="caution">
    <text evidence="1">The sequence shown here is derived from an EMBL/GenBank/DDBJ whole genome shotgun (WGS) entry which is preliminary data.</text>
</comment>
<organism evidence="1 2">
    <name type="scientific">Bacillus manliponensis</name>
    <dbReference type="NCBI Taxonomy" id="574376"/>
    <lineage>
        <taxon>Bacteria</taxon>
        <taxon>Bacillati</taxon>
        <taxon>Bacillota</taxon>
        <taxon>Bacilli</taxon>
        <taxon>Bacillales</taxon>
        <taxon>Bacillaceae</taxon>
        <taxon>Bacillus</taxon>
        <taxon>Bacillus cereus group</taxon>
    </lineage>
</organism>
<dbReference type="eggNOG" id="ENOG5032WBV">
    <property type="taxonomic scope" value="Bacteria"/>
</dbReference>
<evidence type="ECO:0000313" key="2">
    <source>
        <dbReference type="Proteomes" id="UP000027822"/>
    </source>
</evidence>
<dbReference type="STRING" id="574376.BAMA_14335"/>
<sequence>MAEVHKAITAHSRKQNEIVTTFLQLEAQREAAIEAAVSLAVKGQSFSVETINMVTTQINELAKRGVAPQRKIVTEDMVMEYVERLKMKEGH</sequence>
<dbReference type="Pfam" id="PF10752">
    <property type="entry name" value="DUF2533"/>
    <property type="match status" value="1"/>
</dbReference>
<dbReference type="Proteomes" id="UP000027822">
    <property type="component" value="Unassembled WGS sequence"/>
</dbReference>
<dbReference type="InterPro" id="IPR019688">
    <property type="entry name" value="DUF2533"/>
</dbReference>
<gene>
    <name evidence="1" type="ORF">BAMA_14335</name>
</gene>